<sequence length="121" mass="13192">MTAITDPWVARLVHRGLVPDRARTLDRADVARRYNRVHDLAPADPDYLYSPGMAQDAARAALSMVGIDLTDGTRIVLTDGVAGPRCWSHLANPCQIEAAIEEHRLTTGEVLAVEPLLEALP</sequence>
<keyword evidence="2" id="KW-1185">Reference proteome</keyword>
<reference evidence="2" key="1">
    <citation type="journal article" date="2019" name="Int. J. Syst. Evol. Microbiol.">
        <title>The Global Catalogue of Microorganisms (GCM) 10K type strain sequencing project: providing services to taxonomists for standard genome sequencing and annotation.</title>
        <authorList>
            <consortium name="The Broad Institute Genomics Platform"/>
            <consortium name="The Broad Institute Genome Sequencing Center for Infectious Disease"/>
            <person name="Wu L."/>
            <person name="Ma J."/>
        </authorList>
    </citation>
    <scope>NUCLEOTIDE SEQUENCE [LARGE SCALE GENOMIC DNA]</scope>
    <source>
        <strain evidence="2">JCM 18077</strain>
    </source>
</reference>
<dbReference type="EMBL" id="BAABIE010000001">
    <property type="protein sequence ID" value="GAA4739174.1"/>
    <property type="molecule type" value="Genomic_DNA"/>
</dbReference>
<protein>
    <submittedName>
        <fullName evidence="1">Uncharacterized protein</fullName>
    </submittedName>
</protein>
<gene>
    <name evidence="1" type="ORF">GCM10023217_03690</name>
</gene>
<organism evidence="1 2">
    <name type="scientific">Gordonia alkaliphila</name>
    <dbReference type="NCBI Taxonomy" id="1053547"/>
    <lineage>
        <taxon>Bacteria</taxon>
        <taxon>Bacillati</taxon>
        <taxon>Actinomycetota</taxon>
        <taxon>Actinomycetes</taxon>
        <taxon>Mycobacteriales</taxon>
        <taxon>Gordoniaceae</taxon>
        <taxon>Gordonia</taxon>
    </lineage>
</organism>
<accession>A0ABP8YUT2</accession>
<name>A0ABP8YUT2_9ACTN</name>
<dbReference type="RefSeq" id="WP_345312207.1">
    <property type="nucleotide sequence ID" value="NZ_BAABIE010000001.1"/>
</dbReference>
<evidence type="ECO:0000313" key="1">
    <source>
        <dbReference type="EMBL" id="GAA4739174.1"/>
    </source>
</evidence>
<proteinExistence type="predicted"/>
<evidence type="ECO:0000313" key="2">
    <source>
        <dbReference type="Proteomes" id="UP001500822"/>
    </source>
</evidence>
<comment type="caution">
    <text evidence="1">The sequence shown here is derived from an EMBL/GenBank/DDBJ whole genome shotgun (WGS) entry which is preliminary data.</text>
</comment>
<dbReference type="Proteomes" id="UP001500822">
    <property type="component" value="Unassembled WGS sequence"/>
</dbReference>